<dbReference type="SUPFAM" id="SSF74650">
    <property type="entry name" value="Galactose mutarotase-like"/>
    <property type="match status" value="1"/>
</dbReference>
<evidence type="ECO:0000256" key="2">
    <source>
        <dbReference type="ARBA" id="ARBA00012756"/>
    </source>
</evidence>
<dbReference type="GO" id="GO:0030246">
    <property type="term" value="F:carbohydrate binding"/>
    <property type="evidence" value="ECO:0007669"/>
    <property type="project" value="InterPro"/>
</dbReference>
<gene>
    <name evidence="6" type="ORF">RYX45_22420</name>
</gene>
<dbReference type="EMBL" id="JAWJAY010000662">
    <property type="protein sequence ID" value="MDV2887926.1"/>
    <property type="molecule type" value="Genomic_DNA"/>
</dbReference>
<dbReference type="EC" id="3.2.1.23" evidence="2"/>
<sequence>MGPEENYSDRCEGARLGIFKNQVSDNVSGYVMPQESGNRTGVRRVSITNLEGQGITISSVDSPLECTISPYTAFELEHAKHHYELPNVH</sequence>
<dbReference type="Pfam" id="PF02929">
    <property type="entry name" value="Bgal_small_N"/>
    <property type="match status" value="1"/>
</dbReference>
<dbReference type="Gene3D" id="2.70.98.10">
    <property type="match status" value="1"/>
</dbReference>
<comment type="caution">
    <text evidence="6">The sequence shown here is derived from an EMBL/GenBank/DDBJ whole genome shotgun (WGS) entry which is preliminary data.</text>
</comment>
<feature type="non-terminal residue" evidence="6">
    <location>
        <position position="89"/>
    </location>
</feature>
<organism evidence="6 7">
    <name type="scientific">Alkalihalophilus pseudofirmus</name>
    <name type="common">Bacillus pseudofirmus</name>
    <dbReference type="NCBI Taxonomy" id="79885"/>
    <lineage>
        <taxon>Bacteria</taxon>
        <taxon>Bacillati</taxon>
        <taxon>Bacillota</taxon>
        <taxon>Bacilli</taxon>
        <taxon>Bacillales</taxon>
        <taxon>Bacillaceae</taxon>
        <taxon>Alkalihalophilus</taxon>
    </lineage>
</organism>
<dbReference type="AlphaFoldDB" id="A0AAJ2U5M5"/>
<dbReference type="InterPro" id="IPR004199">
    <property type="entry name" value="B-gal_small/dom_5"/>
</dbReference>
<dbReference type="InterPro" id="IPR050347">
    <property type="entry name" value="Bact_Beta-galactosidase"/>
</dbReference>
<accession>A0AAJ2U5M5</accession>
<dbReference type="InterPro" id="IPR014718">
    <property type="entry name" value="GH-type_carb-bd"/>
</dbReference>
<protein>
    <recommendedName>
        <fullName evidence="2">beta-galactosidase</fullName>
        <ecNumber evidence="2">3.2.1.23</ecNumber>
    </recommendedName>
</protein>
<evidence type="ECO:0000259" key="5">
    <source>
        <dbReference type="Pfam" id="PF02929"/>
    </source>
</evidence>
<dbReference type="GO" id="GO:0009341">
    <property type="term" value="C:beta-galactosidase complex"/>
    <property type="evidence" value="ECO:0007669"/>
    <property type="project" value="InterPro"/>
</dbReference>
<evidence type="ECO:0000313" key="6">
    <source>
        <dbReference type="EMBL" id="MDV2887926.1"/>
    </source>
</evidence>
<evidence type="ECO:0000256" key="1">
    <source>
        <dbReference type="ARBA" id="ARBA00001412"/>
    </source>
</evidence>
<feature type="non-terminal residue" evidence="6">
    <location>
        <position position="1"/>
    </location>
</feature>
<dbReference type="PANTHER" id="PTHR46323:SF2">
    <property type="entry name" value="BETA-GALACTOSIDASE"/>
    <property type="match status" value="1"/>
</dbReference>
<keyword evidence="3" id="KW-0378">Hydrolase</keyword>
<comment type="catalytic activity">
    <reaction evidence="1">
        <text>Hydrolysis of terminal non-reducing beta-D-galactose residues in beta-D-galactosides.</text>
        <dbReference type="EC" id="3.2.1.23"/>
    </reaction>
</comment>
<dbReference type="PANTHER" id="PTHR46323">
    <property type="entry name" value="BETA-GALACTOSIDASE"/>
    <property type="match status" value="1"/>
</dbReference>
<keyword evidence="4" id="KW-0326">Glycosidase</keyword>
<dbReference type="GO" id="GO:0004565">
    <property type="term" value="F:beta-galactosidase activity"/>
    <property type="evidence" value="ECO:0007669"/>
    <property type="project" value="UniProtKB-EC"/>
</dbReference>
<feature type="domain" description="Beta galactosidase small chain/" evidence="5">
    <location>
        <begin position="2"/>
        <end position="87"/>
    </location>
</feature>
<evidence type="ECO:0000256" key="4">
    <source>
        <dbReference type="ARBA" id="ARBA00023295"/>
    </source>
</evidence>
<evidence type="ECO:0000256" key="3">
    <source>
        <dbReference type="ARBA" id="ARBA00022801"/>
    </source>
</evidence>
<dbReference type="GO" id="GO:0005990">
    <property type="term" value="P:lactose catabolic process"/>
    <property type="evidence" value="ECO:0007669"/>
    <property type="project" value="TreeGrafter"/>
</dbReference>
<name>A0AAJ2U5M5_ALKPS</name>
<reference evidence="6" key="1">
    <citation type="submission" date="2023-10" db="EMBL/GenBank/DDBJ databases">
        <title>Screening of Alkalihalophilus pseudofirmusBZ-TG-HK211 and Its Alleviation of Salt Stress on Rapeseed Growth.</title>
        <authorList>
            <person name="Zhao B."/>
            <person name="Guo T."/>
        </authorList>
    </citation>
    <scope>NUCLEOTIDE SEQUENCE</scope>
    <source>
        <strain evidence="6">BZ-TG-HK211</strain>
    </source>
</reference>
<dbReference type="Proteomes" id="UP001285636">
    <property type="component" value="Unassembled WGS sequence"/>
</dbReference>
<proteinExistence type="predicted"/>
<evidence type="ECO:0000313" key="7">
    <source>
        <dbReference type="Proteomes" id="UP001285636"/>
    </source>
</evidence>
<dbReference type="InterPro" id="IPR011013">
    <property type="entry name" value="Gal_mutarotase_sf_dom"/>
</dbReference>